<protein>
    <submittedName>
        <fullName evidence="1">Uncharacterized protein</fullName>
    </submittedName>
</protein>
<dbReference type="AlphaFoldDB" id="A0A1F7I4V5"/>
<gene>
    <name evidence="1" type="ORF">A3F03_02260</name>
</gene>
<accession>A0A1F7I4V5</accession>
<evidence type="ECO:0000313" key="2">
    <source>
        <dbReference type="Proteomes" id="UP000176803"/>
    </source>
</evidence>
<name>A0A1F7I4V5_9BACT</name>
<comment type="caution">
    <text evidence="1">The sequence shown here is derived from an EMBL/GenBank/DDBJ whole genome shotgun (WGS) entry which is preliminary data.</text>
</comment>
<dbReference type="Proteomes" id="UP000176803">
    <property type="component" value="Unassembled WGS sequence"/>
</dbReference>
<evidence type="ECO:0000313" key="1">
    <source>
        <dbReference type="EMBL" id="OGK38401.1"/>
    </source>
</evidence>
<proteinExistence type="predicted"/>
<dbReference type="EMBL" id="MGAC01000015">
    <property type="protein sequence ID" value="OGK38401.1"/>
    <property type="molecule type" value="Genomic_DNA"/>
</dbReference>
<reference evidence="1 2" key="1">
    <citation type="journal article" date="2016" name="Nat. Commun.">
        <title>Thousands of microbial genomes shed light on interconnected biogeochemical processes in an aquifer system.</title>
        <authorList>
            <person name="Anantharaman K."/>
            <person name="Brown C.T."/>
            <person name="Hug L.A."/>
            <person name="Sharon I."/>
            <person name="Castelle C.J."/>
            <person name="Probst A.J."/>
            <person name="Thomas B.C."/>
            <person name="Singh A."/>
            <person name="Wilkins M.J."/>
            <person name="Karaoz U."/>
            <person name="Brodie E.L."/>
            <person name="Williams K.H."/>
            <person name="Hubbard S.S."/>
            <person name="Banfield J.F."/>
        </authorList>
    </citation>
    <scope>NUCLEOTIDE SEQUENCE [LARGE SCALE GENOMIC DNA]</scope>
</reference>
<organism evidence="1 2">
    <name type="scientific">Candidatus Roizmanbacteria bacterium RIFCSPHIGHO2_12_FULL_41_11</name>
    <dbReference type="NCBI Taxonomy" id="1802052"/>
    <lineage>
        <taxon>Bacteria</taxon>
        <taxon>Candidatus Roizmaniibacteriota</taxon>
    </lineage>
</organism>
<sequence>MIITSPLFSQFFPNHSPTDKNKDLLNLNFQVSIKHQNSNIKAQITNQIQITNFFKSFFLMVDF</sequence>